<dbReference type="AlphaFoldDB" id="A0A392W7Z3"/>
<evidence type="ECO:0000313" key="1">
    <source>
        <dbReference type="EMBL" id="MCI96798.1"/>
    </source>
</evidence>
<keyword evidence="2" id="KW-1185">Reference proteome</keyword>
<evidence type="ECO:0000313" key="2">
    <source>
        <dbReference type="Proteomes" id="UP000265520"/>
    </source>
</evidence>
<reference evidence="1 2" key="1">
    <citation type="journal article" date="2018" name="Front. Plant Sci.">
        <title>Red Clover (Trifolium pratense) and Zigzag Clover (T. medium) - A Picture of Genomic Similarities and Differences.</title>
        <authorList>
            <person name="Dluhosova J."/>
            <person name="Istvanek J."/>
            <person name="Nedelnik J."/>
            <person name="Repkova J."/>
        </authorList>
    </citation>
    <scope>NUCLEOTIDE SEQUENCE [LARGE SCALE GENOMIC DNA]</scope>
    <source>
        <strain evidence="2">cv. 10/8</strain>
        <tissue evidence="1">Leaf</tissue>
    </source>
</reference>
<dbReference type="Proteomes" id="UP000265520">
    <property type="component" value="Unassembled WGS sequence"/>
</dbReference>
<dbReference type="EMBL" id="LXQA011424134">
    <property type="protein sequence ID" value="MCI96798.1"/>
    <property type="molecule type" value="Genomic_DNA"/>
</dbReference>
<comment type="caution">
    <text evidence="1">The sequence shown here is derived from an EMBL/GenBank/DDBJ whole genome shotgun (WGS) entry which is preliminary data.</text>
</comment>
<name>A0A392W7Z3_9FABA</name>
<proteinExistence type="predicted"/>
<protein>
    <submittedName>
        <fullName evidence="1">Uncharacterized protein</fullName>
    </submittedName>
</protein>
<organism evidence="1 2">
    <name type="scientific">Trifolium medium</name>
    <dbReference type="NCBI Taxonomy" id="97028"/>
    <lineage>
        <taxon>Eukaryota</taxon>
        <taxon>Viridiplantae</taxon>
        <taxon>Streptophyta</taxon>
        <taxon>Embryophyta</taxon>
        <taxon>Tracheophyta</taxon>
        <taxon>Spermatophyta</taxon>
        <taxon>Magnoliopsida</taxon>
        <taxon>eudicotyledons</taxon>
        <taxon>Gunneridae</taxon>
        <taxon>Pentapetalae</taxon>
        <taxon>rosids</taxon>
        <taxon>fabids</taxon>
        <taxon>Fabales</taxon>
        <taxon>Fabaceae</taxon>
        <taxon>Papilionoideae</taxon>
        <taxon>50 kb inversion clade</taxon>
        <taxon>NPAAA clade</taxon>
        <taxon>Hologalegina</taxon>
        <taxon>IRL clade</taxon>
        <taxon>Trifolieae</taxon>
        <taxon>Trifolium</taxon>
    </lineage>
</organism>
<sequence>MAASKRAPHVLNCAGRG</sequence>
<accession>A0A392W7Z3</accession>
<feature type="non-terminal residue" evidence="1">
    <location>
        <position position="17"/>
    </location>
</feature>